<feature type="signal peptide" evidence="2">
    <location>
        <begin position="1"/>
        <end position="24"/>
    </location>
</feature>
<comment type="caution">
    <text evidence="4">The sequence shown here is derived from an EMBL/GenBank/DDBJ whole genome shotgun (WGS) entry which is preliminary data.</text>
</comment>
<evidence type="ECO:0000313" key="4">
    <source>
        <dbReference type="EMBL" id="PZE16342.1"/>
    </source>
</evidence>
<sequence>MILSLKKCISLFCCICWFSFQSHAQLQWEKPTADIAFPVHDFVSKGDTLYAGGWFGFINNDTTPGVMQYYNGEWTAVGNTISVVGEVEAVAVYRDTLYVGGIRHGSLKKWTGTQWELLPGLVINMNGPFEAGDNPNVYNLKVIDDELWVVGVFDSIGGIAANGVARWNGQIWQSGYDAPSTDGPLEVNFVNSVIEYKNEIYLAGNLNGDTLSEIMKYNGTEWTSVGGGIRDHGPAYAGNLTIYHDELYVVGHFLKATGNADNNVMRWNGTEWLPCGGGVSGPVVGATVHDDKLWVTGFFDYAGGVYSPNLACWDGTQWCSTGNDFSFTPQTLISFKDTLYASGKFHTIDNDSIPILAMWPGEGSFDSCGVELLNIESLDDSPIVSFQLYPNPADDILHLKFDVNTEPAKVKIIDLRGKLVKDIEQITQNNVSISFSIKDLSPGVYFVIIEHTMDKRIQKFVKN</sequence>
<accession>A0A2W1NL02</accession>
<evidence type="ECO:0000256" key="2">
    <source>
        <dbReference type="SAM" id="SignalP"/>
    </source>
</evidence>
<organism evidence="4 5">
    <name type="scientific">Putridiphycobacter roseus</name>
    <dbReference type="NCBI Taxonomy" id="2219161"/>
    <lineage>
        <taxon>Bacteria</taxon>
        <taxon>Pseudomonadati</taxon>
        <taxon>Bacteroidota</taxon>
        <taxon>Flavobacteriia</taxon>
        <taxon>Flavobacteriales</taxon>
        <taxon>Crocinitomicaceae</taxon>
        <taxon>Putridiphycobacter</taxon>
    </lineage>
</organism>
<keyword evidence="5" id="KW-1185">Reference proteome</keyword>
<dbReference type="InterPro" id="IPR026444">
    <property type="entry name" value="Secre_tail"/>
</dbReference>
<dbReference type="AlphaFoldDB" id="A0A2W1NL02"/>
<dbReference type="NCBIfam" id="TIGR04183">
    <property type="entry name" value="Por_Secre_tail"/>
    <property type="match status" value="1"/>
</dbReference>
<feature type="domain" description="Secretion system C-terminal sorting" evidence="3">
    <location>
        <begin position="388"/>
        <end position="461"/>
    </location>
</feature>
<dbReference type="EMBL" id="QKSB01000009">
    <property type="protein sequence ID" value="PZE16342.1"/>
    <property type="molecule type" value="Genomic_DNA"/>
</dbReference>
<keyword evidence="1 2" id="KW-0732">Signal</keyword>
<dbReference type="Pfam" id="PF18962">
    <property type="entry name" value="Por_Secre_tail"/>
    <property type="match status" value="1"/>
</dbReference>
<protein>
    <recommendedName>
        <fullName evidence="3">Secretion system C-terminal sorting domain-containing protein</fullName>
    </recommendedName>
</protein>
<reference evidence="4 5" key="1">
    <citation type="submission" date="2018-06" db="EMBL/GenBank/DDBJ databases">
        <title>The draft genome sequence of Crocinitomix sp. SM1701.</title>
        <authorList>
            <person name="Zhang X."/>
        </authorList>
    </citation>
    <scope>NUCLEOTIDE SEQUENCE [LARGE SCALE GENOMIC DNA]</scope>
    <source>
        <strain evidence="4 5">SM1701</strain>
    </source>
</reference>
<feature type="chain" id="PRO_5016142127" description="Secretion system C-terminal sorting domain-containing protein" evidence="2">
    <location>
        <begin position="25"/>
        <end position="463"/>
    </location>
</feature>
<dbReference type="Proteomes" id="UP000249248">
    <property type="component" value="Unassembled WGS sequence"/>
</dbReference>
<evidence type="ECO:0000259" key="3">
    <source>
        <dbReference type="Pfam" id="PF18962"/>
    </source>
</evidence>
<proteinExistence type="predicted"/>
<name>A0A2W1NL02_9FLAO</name>
<evidence type="ECO:0000256" key="1">
    <source>
        <dbReference type="ARBA" id="ARBA00022729"/>
    </source>
</evidence>
<dbReference type="OrthoDB" id="9805017at2"/>
<dbReference type="RefSeq" id="WP_111064040.1">
    <property type="nucleotide sequence ID" value="NZ_JBHUCU010000006.1"/>
</dbReference>
<evidence type="ECO:0000313" key="5">
    <source>
        <dbReference type="Proteomes" id="UP000249248"/>
    </source>
</evidence>
<gene>
    <name evidence="4" type="ORF">DNU06_13595</name>
</gene>